<accession>A0A8J2K7U5</accession>
<organism evidence="1 2">
    <name type="scientific">Allacma fusca</name>
    <dbReference type="NCBI Taxonomy" id="39272"/>
    <lineage>
        <taxon>Eukaryota</taxon>
        <taxon>Metazoa</taxon>
        <taxon>Ecdysozoa</taxon>
        <taxon>Arthropoda</taxon>
        <taxon>Hexapoda</taxon>
        <taxon>Collembola</taxon>
        <taxon>Symphypleona</taxon>
        <taxon>Sminthuridae</taxon>
        <taxon>Allacma</taxon>
    </lineage>
</organism>
<dbReference type="EMBL" id="CAJVCH010246345">
    <property type="protein sequence ID" value="CAG7733289.1"/>
    <property type="molecule type" value="Genomic_DNA"/>
</dbReference>
<dbReference type="AlphaFoldDB" id="A0A8J2K7U5"/>
<keyword evidence="2" id="KW-1185">Reference proteome</keyword>
<reference evidence="1" key="1">
    <citation type="submission" date="2021-06" db="EMBL/GenBank/DDBJ databases">
        <authorList>
            <person name="Hodson N. C."/>
            <person name="Mongue J. A."/>
            <person name="Jaron S. K."/>
        </authorList>
    </citation>
    <scope>NUCLEOTIDE SEQUENCE</scope>
</reference>
<protein>
    <submittedName>
        <fullName evidence="1">Uncharacterized protein</fullName>
    </submittedName>
</protein>
<dbReference type="Proteomes" id="UP000708208">
    <property type="component" value="Unassembled WGS sequence"/>
</dbReference>
<comment type="caution">
    <text evidence="1">The sequence shown here is derived from an EMBL/GenBank/DDBJ whole genome shotgun (WGS) entry which is preliminary data.</text>
</comment>
<sequence length="207" mass="23333">MNVNAFLCRFKIENVLLPVQKPTTEQWGKTFNELKEDMFRELGGDVPALVIDTSQKFDASKFTDRNFSIKSLRKYRFARFIKTLQFKEYGEKTLDFKGVYYDKLNLVSDVEGPYSTSELKSASSFSAVTSSTTLGCLDVHISSCTGTDMEAALVEDPSPADYVSPSHYNEMLWPEIDFIVTGTDNHPNKLHIVFGYGLLSGSVMVYL</sequence>
<name>A0A8J2K7U5_9HEXA</name>
<evidence type="ECO:0000313" key="1">
    <source>
        <dbReference type="EMBL" id="CAG7733289.1"/>
    </source>
</evidence>
<gene>
    <name evidence="1" type="ORF">AFUS01_LOCUS21743</name>
</gene>
<evidence type="ECO:0000313" key="2">
    <source>
        <dbReference type="Proteomes" id="UP000708208"/>
    </source>
</evidence>
<proteinExistence type="predicted"/>